<dbReference type="Gene3D" id="3.40.50.1440">
    <property type="entry name" value="Tubulin/FtsZ, GTPase domain"/>
    <property type="match status" value="1"/>
</dbReference>
<name>X1LKA0_9ZZZZ</name>
<sequence length="62" mass="6857">MKLAVIGLGQCGCRIADHFARLNSKAQTERKATIAPIVIGVNTDQADLTGLRFTKKDYMHRI</sequence>
<dbReference type="EMBL" id="BARU01046898">
    <property type="protein sequence ID" value="GAH94543.1"/>
    <property type="molecule type" value="Genomic_DNA"/>
</dbReference>
<feature type="non-terminal residue" evidence="1">
    <location>
        <position position="62"/>
    </location>
</feature>
<protein>
    <submittedName>
        <fullName evidence="1">Uncharacterized protein</fullName>
    </submittedName>
</protein>
<proteinExistence type="predicted"/>
<accession>X1LKA0</accession>
<evidence type="ECO:0000313" key="1">
    <source>
        <dbReference type="EMBL" id="GAH94543.1"/>
    </source>
</evidence>
<dbReference type="InterPro" id="IPR036525">
    <property type="entry name" value="Tubulin/FtsZ_GTPase_sf"/>
</dbReference>
<comment type="caution">
    <text evidence="1">The sequence shown here is derived from an EMBL/GenBank/DDBJ whole genome shotgun (WGS) entry which is preliminary data.</text>
</comment>
<reference evidence="1" key="1">
    <citation type="journal article" date="2014" name="Front. Microbiol.">
        <title>High frequency of phylogenetically diverse reductive dehalogenase-homologous genes in deep subseafloor sedimentary metagenomes.</title>
        <authorList>
            <person name="Kawai M."/>
            <person name="Futagami T."/>
            <person name="Toyoda A."/>
            <person name="Takaki Y."/>
            <person name="Nishi S."/>
            <person name="Hori S."/>
            <person name="Arai W."/>
            <person name="Tsubouchi T."/>
            <person name="Morono Y."/>
            <person name="Uchiyama I."/>
            <person name="Ito T."/>
            <person name="Fujiyama A."/>
            <person name="Inagaki F."/>
            <person name="Takami H."/>
        </authorList>
    </citation>
    <scope>NUCLEOTIDE SEQUENCE</scope>
    <source>
        <strain evidence="1">Expedition CK06-06</strain>
    </source>
</reference>
<gene>
    <name evidence="1" type="ORF">S03H2_70528</name>
</gene>
<dbReference type="SUPFAM" id="SSF52490">
    <property type="entry name" value="Tubulin nucleotide-binding domain-like"/>
    <property type="match status" value="1"/>
</dbReference>
<dbReference type="AlphaFoldDB" id="X1LKA0"/>
<organism evidence="1">
    <name type="scientific">marine sediment metagenome</name>
    <dbReference type="NCBI Taxonomy" id="412755"/>
    <lineage>
        <taxon>unclassified sequences</taxon>
        <taxon>metagenomes</taxon>
        <taxon>ecological metagenomes</taxon>
    </lineage>
</organism>